<name>A0ABD0QK92_CIRMR</name>
<feature type="region of interest" description="Disordered" evidence="1">
    <location>
        <begin position="1"/>
        <end position="66"/>
    </location>
</feature>
<evidence type="ECO:0000313" key="3">
    <source>
        <dbReference type="Proteomes" id="UP001529510"/>
    </source>
</evidence>
<keyword evidence="3" id="KW-1185">Reference proteome</keyword>
<dbReference type="AlphaFoldDB" id="A0ABD0QK92"/>
<organism evidence="2 3">
    <name type="scientific">Cirrhinus mrigala</name>
    <name type="common">Mrigala</name>
    <dbReference type="NCBI Taxonomy" id="683832"/>
    <lineage>
        <taxon>Eukaryota</taxon>
        <taxon>Metazoa</taxon>
        <taxon>Chordata</taxon>
        <taxon>Craniata</taxon>
        <taxon>Vertebrata</taxon>
        <taxon>Euteleostomi</taxon>
        <taxon>Actinopterygii</taxon>
        <taxon>Neopterygii</taxon>
        <taxon>Teleostei</taxon>
        <taxon>Ostariophysi</taxon>
        <taxon>Cypriniformes</taxon>
        <taxon>Cyprinidae</taxon>
        <taxon>Labeoninae</taxon>
        <taxon>Labeonini</taxon>
        <taxon>Cirrhinus</taxon>
    </lineage>
</organism>
<comment type="caution">
    <text evidence="2">The sequence shown here is derived from an EMBL/GenBank/DDBJ whole genome shotgun (WGS) entry which is preliminary data.</text>
</comment>
<reference evidence="2 3" key="1">
    <citation type="submission" date="2024-05" db="EMBL/GenBank/DDBJ databases">
        <title>Genome sequencing and assembly of Indian major carp, Cirrhinus mrigala (Hamilton, 1822).</title>
        <authorList>
            <person name="Mohindra V."/>
            <person name="Chowdhury L.M."/>
            <person name="Lal K."/>
            <person name="Jena J.K."/>
        </authorList>
    </citation>
    <scope>NUCLEOTIDE SEQUENCE [LARGE SCALE GENOMIC DNA]</scope>
    <source>
        <strain evidence="2">CM1030</strain>
        <tissue evidence="2">Blood</tissue>
    </source>
</reference>
<protein>
    <submittedName>
        <fullName evidence="2">Uncharacterized protein</fullName>
    </submittedName>
</protein>
<evidence type="ECO:0000313" key="2">
    <source>
        <dbReference type="EMBL" id="KAL0186123.1"/>
    </source>
</evidence>
<gene>
    <name evidence="2" type="ORF">M9458_017793</name>
</gene>
<dbReference type="Proteomes" id="UP001529510">
    <property type="component" value="Unassembled WGS sequence"/>
</dbReference>
<feature type="compositionally biased region" description="Pro residues" evidence="1">
    <location>
        <begin position="41"/>
        <end position="54"/>
    </location>
</feature>
<evidence type="ECO:0000256" key="1">
    <source>
        <dbReference type="SAM" id="MobiDB-lite"/>
    </source>
</evidence>
<proteinExistence type="predicted"/>
<dbReference type="EMBL" id="JAMKFB020000008">
    <property type="protein sequence ID" value="KAL0186123.1"/>
    <property type="molecule type" value="Genomic_DNA"/>
</dbReference>
<sequence length="66" mass="6920">RGAAVGGGSRTQRHRTVQPIPGTPASFHRAGIGRTTRLSCPPFPPPLVIPPSPSPSESEMNVSVTY</sequence>
<accession>A0ABD0QK92</accession>
<feature type="non-terminal residue" evidence="2">
    <location>
        <position position="1"/>
    </location>
</feature>